<reference evidence="13" key="3">
    <citation type="journal article" date="2018" name="Genome Biol.">
        <title>SKESA: strategic k-mer extension for scrupulous assemblies.</title>
        <authorList>
            <person name="Souvorov A."/>
            <person name="Agarwala R."/>
            <person name="Lipman D.J."/>
        </authorList>
    </citation>
    <scope>NUCLEOTIDE SEQUENCE</scope>
    <source>
        <strain evidence="13">BCW_3452</strain>
    </source>
</reference>
<dbReference type="GO" id="GO:0043580">
    <property type="term" value="P:periplasmic space organization"/>
    <property type="evidence" value="ECO:0007669"/>
    <property type="project" value="UniProtKB-UniRule"/>
</dbReference>
<dbReference type="PIRSF" id="PIRSF002855">
    <property type="entry name" value="Murein-lipoprotein"/>
    <property type="match status" value="1"/>
</dbReference>
<name>A0A087IRR1_VIBVL</name>
<comment type="function">
    <text evidence="7">A highly abundant outer membrane lipoprotein that controls the distance between the inner and outer membranes. The only protein known to be covalently linked to the peptidoglycan network (PGN). Also non-covalently binds the PGN. The link between the cell outer membrane and PGN contributes to maintenance of the structural and functional integrity of the cell envelope, and maintains the correct distance between the PGN and the outer membrane.</text>
</comment>
<dbReference type="PROSITE" id="PS51257">
    <property type="entry name" value="PROKAR_LIPOPROTEIN"/>
    <property type="match status" value="1"/>
</dbReference>
<reference evidence="14" key="5">
    <citation type="submission" date="2021-03" db="EMBL/GenBank/DDBJ databases">
        <title>Study of the foodborne Vibrio vulnificus isolates from China.</title>
        <authorList>
            <person name="Zheng Z."/>
            <person name="Ye L."/>
        </authorList>
    </citation>
    <scope>NUCLEOTIDE SEQUENCE</scope>
    <source>
        <strain evidence="14">Vv1582</strain>
    </source>
</reference>
<reference evidence="13" key="4">
    <citation type="submission" date="2019-01" db="EMBL/GenBank/DDBJ databases">
        <authorList>
            <consortium name="NCBI Pathogen Detection Project"/>
        </authorList>
    </citation>
    <scope>NUCLEOTIDE SEQUENCE</scope>
    <source>
        <strain evidence="13">BCW_3452</strain>
    </source>
</reference>
<evidence type="ECO:0000313" key="14">
    <source>
        <dbReference type="EMBL" id="MBN8123400.1"/>
    </source>
</evidence>
<comment type="caution">
    <text evidence="7">Lacks conserved residue(s) required for the propagation of feature annotation.</text>
</comment>
<dbReference type="EMBL" id="LOSH02000001">
    <property type="protein sequence ID" value="PNM77420.1"/>
    <property type="molecule type" value="Genomic_DNA"/>
</dbReference>
<dbReference type="GO" id="GO:0042834">
    <property type="term" value="F:peptidoglycan binding"/>
    <property type="evidence" value="ECO:0007669"/>
    <property type="project" value="UniProtKB-UniRule"/>
</dbReference>
<dbReference type="EMBL" id="JAFKOQ010000012">
    <property type="protein sequence ID" value="MBN8123400.1"/>
    <property type="molecule type" value="Genomic_DNA"/>
</dbReference>
<keyword evidence="3 7" id="KW-0472">Membrane</keyword>
<dbReference type="PANTHER" id="PTHR38763">
    <property type="entry name" value="MAJOR OUTER MEMBRANE PROLIPOPROTEIN LPP"/>
    <property type="match status" value="1"/>
</dbReference>
<dbReference type="Proteomes" id="UP000863257">
    <property type="component" value="Unassembled WGS sequence"/>
</dbReference>
<dbReference type="Proteomes" id="UP000664056">
    <property type="component" value="Unassembled WGS sequence"/>
</dbReference>
<evidence type="ECO:0000313" key="16">
    <source>
        <dbReference type="Proteomes" id="UP000054370"/>
    </source>
</evidence>
<dbReference type="InterPro" id="IPR006817">
    <property type="entry name" value="Lipoprotein_leucine-zipper_dom"/>
</dbReference>
<evidence type="ECO:0000256" key="7">
    <source>
        <dbReference type="HAMAP-Rule" id="MF_00843"/>
    </source>
</evidence>
<evidence type="ECO:0000256" key="6">
    <source>
        <dbReference type="ARBA" id="ARBA00023288"/>
    </source>
</evidence>
<dbReference type="HAMAP" id="MF_00843">
    <property type="entry name" value="Lpp"/>
    <property type="match status" value="1"/>
</dbReference>
<dbReference type="EMBL" id="DACRBY010000007">
    <property type="protein sequence ID" value="HAS8539671.1"/>
    <property type="molecule type" value="Genomic_DNA"/>
</dbReference>
<evidence type="ECO:0000256" key="5">
    <source>
        <dbReference type="ARBA" id="ARBA00023237"/>
    </source>
</evidence>
<evidence type="ECO:0000256" key="3">
    <source>
        <dbReference type="ARBA" id="ARBA00023136"/>
    </source>
</evidence>
<evidence type="ECO:0000256" key="1">
    <source>
        <dbReference type="ARBA" id="ARBA00022729"/>
    </source>
</evidence>
<feature type="coiled-coil region" evidence="7">
    <location>
        <begin position="27"/>
        <end position="89"/>
    </location>
</feature>
<dbReference type="NCBIfam" id="NF040598">
    <property type="entry name" value="Ala_zip_lipo"/>
    <property type="match status" value="1"/>
</dbReference>
<dbReference type="GO" id="GO:0030258">
    <property type="term" value="P:lipid modification"/>
    <property type="evidence" value="ECO:0007669"/>
    <property type="project" value="UniProtKB-UniRule"/>
</dbReference>
<keyword evidence="5 7" id="KW-0998">Cell outer membrane</keyword>
<feature type="modified residue" description="N6-murein peptidoglycan lysine" evidence="7 8">
    <location>
        <position position="92"/>
    </location>
</feature>
<keyword evidence="6 7" id="KW-0449">Lipoprotein</keyword>
<dbReference type="Pfam" id="PF04728">
    <property type="entry name" value="LPP"/>
    <property type="match status" value="1"/>
</dbReference>
<feature type="signal peptide" evidence="10">
    <location>
        <begin position="1"/>
        <end position="22"/>
    </location>
</feature>
<keyword evidence="7" id="KW-0677">Repeat</keyword>
<dbReference type="Gene3D" id="1.20.5.190">
    <property type="match status" value="1"/>
</dbReference>
<comment type="subcellular location">
    <subcellularLocation>
        <location evidence="7">Cell outer membrane</location>
        <topology evidence="7">Lipid-anchor</topology>
        <orientation evidence="7">Periplasmic side</orientation>
    </subcellularLocation>
    <subcellularLocation>
        <location evidence="7">Secreted</location>
        <location evidence="7">Cell wall</location>
        <topology evidence="7">Peptidoglycan-anchor</topology>
    </subcellularLocation>
    <text evidence="7">Attached via its lipidated N-terminus to the inner leaflet of the outer membrane. Attached to the peptidoglycan network (PGN) via its C-terminus.</text>
</comment>
<evidence type="ECO:0000256" key="10">
    <source>
        <dbReference type="SAM" id="SignalP"/>
    </source>
</evidence>
<dbReference type="EMBL" id="CP019291">
    <property type="protein sequence ID" value="AXX61655.1"/>
    <property type="molecule type" value="Genomic_DNA"/>
</dbReference>
<dbReference type="OMA" id="ANDRIDN"/>
<feature type="chain" id="PRO_5014503690" description="Major outer membrane lipoprotein Lpp" evidence="10">
    <location>
        <begin position="23"/>
        <end position="92"/>
    </location>
</feature>
<dbReference type="Proteomes" id="UP000263418">
    <property type="component" value="Chromosome 2"/>
</dbReference>
<dbReference type="OrthoDB" id="5593828at2"/>
<evidence type="ECO:0000313" key="12">
    <source>
        <dbReference type="EMBL" id="AXX61655.1"/>
    </source>
</evidence>
<organism evidence="13">
    <name type="scientific">Vibrio vulnificus</name>
    <dbReference type="NCBI Taxonomy" id="672"/>
    <lineage>
        <taxon>Bacteria</taxon>
        <taxon>Pseudomonadati</taxon>
        <taxon>Pseudomonadota</taxon>
        <taxon>Gammaproteobacteria</taxon>
        <taxon>Vibrionales</taxon>
        <taxon>Vibrionaceae</taxon>
        <taxon>Vibrio</taxon>
    </lineage>
</organism>
<reference evidence="15 16" key="2">
    <citation type="submission" date="2017-12" db="EMBL/GenBank/DDBJ databases">
        <title>FDA dAtabase for Regulatory Grade micrObial Sequences (FDA-ARGOS): Supporting development and validation of Infectious Disease Dx tests.</title>
        <authorList>
            <person name="Hoffmann M."/>
            <person name="Allard M."/>
            <person name="Evans P."/>
            <person name="Brown E."/>
            <person name="Tallon L.J."/>
            <person name="Sadzewicz L."/>
            <person name="Sengamalay N."/>
            <person name="Ott S."/>
            <person name="Godinez A."/>
            <person name="Nagaraj S."/>
            <person name="Vavikolanu K."/>
            <person name="Aluvathingal J."/>
            <person name="Nadendla S."/>
            <person name="Hobson J."/>
            <person name="Sichtig H."/>
        </authorList>
    </citation>
    <scope>NUCLEOTIDE SEQUENCE [LARGE SCALE GENOMIC DNA]</scope>
    <source>
        <strain evidence="16">ATCC 29307</strain>
        <strain evidence="15">FDAARGOS_118</strain>
    </source>
</reference>
<dbReference type="InterPro" id="IPR016367">
    <property type="entry name" value="MOM_Lpp"/>
</dbReference>
<dbReference type="PANTHER" id="PTHR38763:SF1">
    <property type="entry name" value="MAJOR OUTER MEMBRANE LIPOPROTEIN LPP"/>
    <property type="match status" value="1"/>
</dbReference>
<dbReference type="SUPFAM" id="SSF58042">
    <property type="entry name" value="Outer membrane lipoprotein"/>
    <property type="match status" value="1"/>
</dbReference>
<dbReference type="GeneID" id="93896998"/>
<evidence type="ECO:0000256" key="8">
    <source>
        <dbReference type="PIRSR" id="PIRSR002855-1"/>
    </source>
</evidence>
<dbReference type="GO" id="GO:0008289">
    <property type="term" value="F:lipid binding"/>
    <property type="evidence" value="ECO:0007669"/>
    <property type="project" value="UniProtKB-UniRule"/>
</dbReference>
<evidence type="ECO:0000259" key="11">
    <source>
        <dbReference type="Pfam" id="PF04728"/>
    </source>
</evidence>
<evidence type="ECO:0000313" key="13">
    <source>
        <dbReference type="EMBL" id="HAS8539671.1"/>
    </source>
</evidence>
<dbReference type="GO" id="GO:0009279">
    <property type="term" value="C:cell outer membrane"/>
    <property type="evidence" value="ECO:0007669"/>
    <property type="project" value="UniProtKB-SubCell"/>
</dbReference>
<protein>
    <recommendedName>
        <fullName evidence="7">Major outer membrane lipoprotein Lpp</fullName>
    </recommendedName>
</protein>
<sequence>MNKILIAAATSSVLLLAGCASGPDEQTKAAMAQVEDLKNQVDVLTKEVAALKSNQADAEMKAKEAATAAMAAQEEAERANERIDNIAQSYTK</sequence>
<dbReference type="Proteomes" id="UP000054370">
    <property type="component" value="Unassembled WGS sequence"/>
</dbReference>
<keyword evidence="7" id="KW-0175">Coiled coil</keyword>
<evidence type="ECO:0000256" key="4">
    <source>
        <dbReference type="ARBA" id="ARBA00023139"/>
    </source>
</evidence>
<keyword evidence="7" id="KW-0964">Secreted</keyword>
<dbReference type="RefSeq" id="WP_011082394.1">
    <property type="nucleotide sequence ID" value="NZ_AP026553.1"/>
</dbReference>
<accession>A0A087IRR1</accession>
<evidence type="ECO:0000256" key="2">
    <source>
        <dbReference type="ARBA" id="ARBA00023088"/>
    </source>
</evidence>
<feature type="lipid moiety-binding region" description="N-palmitoyl cysteine" evidence="7 9">
    <location>
        <position position="19"/>
    </location>
</feature>
<evidence type="ECO:0000313" key="15">
    <source>
        <dbReference type="EMBL" id="PNM77420.1"/>
    </source>
</evidence>
<keyword evidence="4 7" id="KW-0564">Palmitate</keyword>
<dbReference type="AlphaFoldDB" id="A0A087IRR1"/>
<comment type="subunit">
    <text evidence="7">Homotrimer.</text>
</comment>
<keyword evidence="16" id="KW-1185">Reference proteome</keyword>
<reference evidence="12 17" key="1">
    <citation type="submission" date="2017-01" db="EMBL/GenBank/DDBJ databases">
        <title>Complete Genome Sequence of Vibrio vulnificus FORC_053.</title>
        <authorList>
            <consortium name="Food-borne Pathogen Omics Research Center"/>
            <person name="Chung H.Y."/>
            <person name="Na E.J."/>
            <person name="Song J.S."/>
            <person name="Kim H."/>
            <person name="Lee J.-H."/>
            <person name="Ryu S."/>
            <person name="Choi S.H."/>
        </authorList>
    </citation>
    <scope>NUCLEOTIDE SEQUENCE [LARGE SCALE GENOMIC DNA]</scope>
    <source>
        <strain evidence="12 17">FORC_053</strain>
    </source>
</reference>
<dbReference type="KEGG" id="vvl:VV93_v1c33450"/>
<feature type="domain" description="Lipoprotein leucine-zipper" evidence="11">
    <location>
        <begin position="41"/>
        <end position="92"/>
    </location>
</feature>
<evidence type="ECO:0000313" key="17">
    <source>
        <dbReference type="Proteomes" id="UP000263418"/>
    </source>
</evidence>
<comment type="similarity">
    <text evidence="7">Belongs to the Lpp family.</text>
</comment>
<evidence type="ECO:0000256" key="9">
    <source>
        <dbReference type="PIRSR" id="PIRSR002855-2"/>
    </source>
</evidence>
<keyword evidence="2 7" id="KW-0572">Peptidoglycan-anchor</keyword>
<keyword evidence="1 10" id="KW-0732">Signal</keyword>
<feature type="lipid moiety-binding region" description="S-diacylglycerol cysteine" evidence="7 9">
    <location>
        <position position="19"/>
    </location>
</feature>
<keyword evidence="7" id="KW-0134">Cell wall</keyword>
<gene>
    <name evidence="7" type="primary">lpp</name>
    <name evidence="15" type="ORF">AL548_002300</name>
    <name evidence="12" type="ORF">FORC53_3316</name>
    <name evidence="13" type="ORF">I7730_07700</name>
    <name evidence="14" type="ORF">J0J18_16760</name>
</gene>
<feature type="repeat" evidence="7">
    <location>
        <begin position="38"/>
        <end position="48"/>
    </location>
</feature>
<proteinExistence type="inferred from homology"/>